<dbReference type="AlphaFoldDB" id="A0A0A9BYR9"/>
<evidence type="ECO:0000256" key="1">
    <source>
        <dbReference type="SAM" id="MobiDB-lite"/>
    </source>
</evidence>
<feature type="compositionally biased region" description="Basic residues" evidence="1">
    <location>
        <begin position="98"/>
        <end position="121"/>
    </location>
</feature>
<feature type="compositionally biased region" description="Pro residues" evidence="1">
    <location>
        <begin position="54"/>
        <end position="66"/>
    </location>
</feature>
<sequence>MQRRRCTSRAGPPVNPLLLYSAWLGTAATYWSPARVCRAPPLSRAALVALSAPPRTPPWPRVPPPRAARRPWAHTPASVGASVAGRERAVKTQDIGARSKRMAVRQRRRWPRTPRAARGRQRAPVAADNDGLAGGFRRRRERS</sequence>
<reference evidence="2" key="1">
    <citation type="submission" date="2014-09" db="EMBL/GenBank/DDBJ databases">
        <authorList>
            <person name="Magalhaes I.L.F."/>
            <person name="Oliveira U."/>
            <person name="Santos F.R."/>
            <person name="Vidigal T.H.D.A."/>
            <person name="Brescovit A.D."/>
            <person name="Santos A.J."/>
        </authorList>
    </citation>
    <scope>NUCLEOTIDE SEQUENCE</scope>
    <source>
        <tissue evidence="2">Shoot tissue taken approximately 20 cm above the soil surface</tissue>
    </source>
</reference>
<evidence type="ECO:0000313" key="2">
    <source>
        <dbReference type="EMBL" id="JAD68456.1"/>
    </source>
</evidence>
<reference evidence="2" key="2">
    <citation type="journal article" date="2015" name="Data Brief">
        <title>Shoot transcriptome of the giant reed, Arundo donax.</title>
        <authorList>
            <person name="Barrero R.A."/>
            <person name="Guerrero F.D."/>
            <person name="Moolhuijzen P."/>
            <person name="Goolsby J.A."/>
            <person name="Tidwell J."/>
            <person name="Bellgard S.E."/>
            <person name="Bellgard M.I."/>
        </authorList>
    </citation>
    <scope>NUCLEOTIDE SEQUENCE</scope>
    <source>
        <tissue evidence="2">Shoot tissue taken approximately 20 cm above the soil surface</tissue>
    </source>
</reference>
<feature type="region of interest" description="Disordered" evidence="1">
    <location>
        <begin position="52"/>
        <end position="143"/>
    </location>
</feature>
<dbReference type="EMBL" id="GBRH01229439">
    <property type="protein sequence ID" value="JAD68456.1"/>
    <property type="molecule type" value="Transcribed_RNA"/>
</dbReference>
<protein>
    <submittedName>
        <fullName evidence="2">Uncharacterized protein</fullName>
    </submittedName>
</protein>
<organism evidence="2">
    <name type="scientific">Arundo donax</name>
    <name type="common">Giant reed</name>
    <name type="synonym">Donax arundinaceus</name>
    <dbReference type="NCBI Taxonomy" id="35708"/>
    <lineage>
        <taxon>Eukaryota</taxon>
        <taxon>Viridiplantae</taxon>
        <taxon>Streptophyta</taxon>
        <taxon>Embryophyta</taxon>
        <taxon>Tracheophyta</taxon>
        <taxon>Spermatophyta</taxon>
        <taxon>Magnoliopsida</taxon>
        <taxon>Liliopsida</taxon>
        <taxon>Poales</taxon>
        <taxon>Poaceae</taxon>
        <taxon>PACMAD clade</taxon>
        <taxon>Arundinoideae</taxon>
        <taxon>Arundineae</taxon>
        <taxon>Arundo</taxon>
    </lineage>
</organism>
<proteinExistence type="predicted"/>
<name>A0A0A9BYR9_ARUDO</name>
<accession>A0A0A9BYR9</accession>